<dbReference type="Proteomes" id="UP000280008">
    <property type="component" value="Unassembled WGS sequence"/>
</dbReference>
<dbReference type="CDD" id="cd19090">
    <property type="entry name" value="AKR_AKR15A-like"/>
    <property type="match status" value="1"/>
</dbReference>
<dbReference type="PANTHER" id="PTHR42686">
    <property type="entry name" value="GH17980P-RELATED"/>
    <property type="match status" value="1"/>
</dbReference>
<feature type="domain" description="NADP-dependent oxidoreductase" evidence="1">
    <location>
        <begin position="20"/>
        <end position="305"/>
    </location>
</feature>
<dbReference type="Pfam" id="PF00248">
    <property type="entry name" value="Aldo_ket_red"/>
    <property type="match status" value="1"/>
</dbReference>
<dbReference type="GO" id="GO:0016491">
    <property type="term" value="F:oxidoreductase activity"/>
    <property type="evidence" value="ECO:0007669"/>
    <property type="project" value="InterPro"/>
</dbReference>
<proteinExistence type="predicted"/>
<evidence type="ECO:0000313" key="2">
    <source>
        <dbReference type="EMBL" id="RKR76433.1"/>
    </source>
</evidence>
<dbReference type="InterPro" id="IPR036812">
    <property type="entry name" value="NAD(P)_OxRdtase_dom_sf"/>
</dbReference>
<dbReference type="InterPro" id="IPR020471">
    <property type="entry name" value="AKR"/>
</dbReference>
<reference evidence="2 3" key="1">
    <citation type="submission" date="2018-10" db="EMBL/GenBank/DDBJ databases">
        <title>Sequencing the genomes of 1000 actinobacteria strains.</title>
        <authorList>
            <person name="Klenk H.-P."/>
        </authorList>
    </citation>
    <scope>NUCLEOTIDE SEQUENCE [LARGE SCALE GENOMIC DNA]</scope>
    <source>
        <strain evidence="2 3">DSM 17894</strain>
    </source>
</reference>
<dbReference type="AlphaFoldDB" id="A0A495IKF1"/>
<gene>
    <name evidence="2" type="ORF">C8E83_3609</name>
</gene>
<accession>A0A495IKF1</accession>
<keyword evidence="3" id="KW-1185">Reference proteome</keyword>
<dbReference type="EMBL" id="RBKS01000001">
    <property type="protein sequence ID" value="RKR76433.1"/>
    <property type="molecule type" value="Genomic_DNA"/>
</dbReference>
<sequence length="307" mass="32866">MTQGPGRRRLGRSGLPVTAIGIGTSPLGGMPSLYGYDVGEEQAIATVLAALESPVRFLDTSNGYADAERRIGAAIGRRGGLPDDYVLATKVDPLPGSLDFSGSRVRASLEESLTRLGVSRLKLLYLHDPERISFETAMSTGGPVRELVRLRDEGVVDHLGVAGGDLTQLAAYIDTDIFDVMLTHSRFTLLDRSASELIDIAHARGIGVVNAAPFAAGLLSRGPGKQPGYAYPADDQRLNRKVDEMIEASSKFSIPLAAAALQLSLHDERISSTVVGMSSPTRLQSLVELAQVPIPEELWTALHRISR</sequence>
<organism evidence="2 3">
    <name type="scientific">Frondihabitans australicus</name>
    <dbReference type="NCBI Taxonomy" id="386892"/>
    <lineage>
        <taxon>Bacteria</taxon>
        <taxon>Bacillati</taxon>
        <taxon>Actinomycetota</taxon>
        <taxon>Actinomycetes</taxon>
        <taxon>Micrococcales</taxon>
        <taxon>Microbacteriaceae</taxon>
        <taxon>Frondihabitans</taxon>
    </lineage>
</organism>
<dbReference type="SUPFAM" id="SSF51430">
    <property type="entry name" value="NAD(P)-linked oxidoreductase"/>
    <property type="match status" value="1"/>
</dbReference>
<evidence type="ECO:0000313" key="3">
    <source>
        <dbReference type="Proteomes" id="UP000280008"/>
    </source>
</evidence>
<protein>
    <submittedName>
        <fullName evidence="2">D-threo-aldose 1-dehydrogenase</fullName>
    </submittedName>
</protein>
<dbReference type="OrthoDB" id="9768851at2"/>
<dbReference type="GO" id="GO:0005829">
    <property type="term" value="C:cytosol"/>
    <property type="evidence" value="ECO:0007669"/>
    <property type="project" value="TreeGrafter"/>
</dbReference>
<dbReference type="PANTHER" id="PTHR42686:SF1">
    <property type="entry name" value="GH17980P-RELATED"/>
    <property type="match status" value="1"/>
</dbReference>
<dbReference type="InterPro" id="IPR023210">
    <property type="entry name" value="NADP_OxRdtase_dom"/>
</dbReference>
<dbReference type="Gene3D" id="3.20.20.100">
    <property type="entry name" value="NADP-dependent oxidoreductase domain"/>
    <property type="match status" value="1"/>
</dbReference>
<evidence type="ECO:0000259" key="1">
    <source>
        <dbReference type="Pfam" id="PF00248"/>
    </source>
</evidence>
<name>A0A495IKF1_9MICO</name>
<dbReference type="RefSeq" id="WP_121371408.1">
    <property type="nucleotide sequence ID" value="NZ_RBKS01000001.1"/>
</dbReference>
<comment type="caution">
    <text evidence="2">The sequence shown here is derived from an EMBL/GenBank/DDBJ whole genome shotgun (WGS) entry which is preliminary data.</text>
</comment>